<protein>
    <recommendedName>
        <fullName evidence="3">Ketoreductase domain-containing protein</fullName>
    </recommendedName>
</protein>
<feature type="domain" description="Ketoreductase" evidence="3">
    <location>
        <begin position="9"/>
        <end position="191"/>
    </location>
</feature>
<dbReference type="Gene3D" id="3.40.50.720">
    <property type="entry name" value="NAD(P)-binding Rossmann-like Domain"/>
    <property type="match status" value="1"/>
</dbReference>
<dbReference type="GO" id="GO:0016616">
    <property type="term" value="F:oxidoreductase activity, acting on the CH-OH group of donors, NAD or NADP as acceptor"/>
    <property type="evidence" value="ECO:0007669"/>
    <property type="project" value="UniProtKB-ARBA"/>
</dbReference>
<keyword evidence="2" id="KW-0560">Oxidoreductase</keyword>
<sequence length="256" mass="27819">MKDFSLKGKTIFITGSTRGLGWAMAQACTTAGANVILHGRSERSLRARVDELKSKGGNADYLAFDVRDREKVESAIATIEEKHGAIWGLINNAGLLNHGFVTDQTAEDYEGILDVHLVSPFILTREAAKRMMNNEGPDRGRILNIASIAVNNPRPGIGNYTTAKSAIIGFTRSMSADLGEYGIRCNAIAPGYFLTDINKERLNDQSFVDKINSRTPAKRWGEPEELGGPAVFLMSSASSYVNGQTLFVDGGMSHFS</sequence>
<dbReference type="InterPro" id="IPR020904">
    <property type="entry name" value="Sc_DH/Rdtase_CS"/>
</dbReference>
<dbReference type="InterPro" id="IPR002347">
    <property type="entry name" value="SDR_fam"/>
</dbReference>
<name>A0A233RIG8_9GAMM</name>
<dbReference type="FunFam" id="3.40.50.720:FF:000084">
    <property type="entry name" value="Short-chain dehydrogenase reductase"/>
    <property type="match status" value="1"/>
</dbReference>
<evidence type="ECO:0000256" key="2">
    <source>
        <dbReference type="ARBA" id="ARBA00023002"/>
    </source>
</evidence>
<organism evidence="4 5">
    <name type="scientific">Oceanimonas doudoroffii</name>
    <dbReference type="NCBI Taxonomy" id="84158"/>
    <lineage>
        <taxon>Bacteria</taxon>
        <taxon>Pseudomonadati</taxon>
        <taxon>Pseudomonadota</taxon>
        <taxon>Gammaproteobacteria</taxon>
        <taxon>Aeromonadales</taxon>
        <taxon>Aeromonadaceae</taxon>
        <taxon>Oceanimonas</taxon>
    </lineage>
</organism>
<dbReference type="RefSeq" id="WP_094199963.1">
    <property type="nucleotide sequence ID" value="NZ_NBIM01000001.1"/>
</dbReference>
<dbReference type="PROSITE" id="PS00061">
    <property type="entry name" value="ADH_SHORT"/>
    <property type="match status" value="1"/>
</dbReference>
<dbReference type="Proteomes" id="UP000242757">
    <property type="component" value="Unassembled WGS sequence"/>
</dbReference>
<comment type="similarity">
    <text evidence="1">Belongs to the short-chain dehydrogenases/reductases (SDR) family.</text>
</comment>
<evidence type="ECO:0000259" key="3">
    <source>
        <dbReference type="SMART" id="SM00822"/>
    </source>
</evidence>
<dbReference type="InterPro" id="IPR036291">
    <property type="entry name" value="NAD(P)-bd_dom_sf"/>
</dbReference>
<keyword evidence="5" id="KW-1185">Reference proteome</keyword>
<evidence type="ECO:0000256" key="1">
    <source>
        <dbReference type="ARBA" id="ARBA00006484"/>
    </source>
</evidence>
<dbReference type="InterPro" id="IPR057326">
    <property type="entry name" value="KR_dom"/>
</dbReference>
<dbReference type="SUPFAM" id="SSF51735">
    <property type="entry name" value="NAD(P)-binding Rossmann-fold domains"/>
    <property type="match status" value="1"/>
</dbReference>
<dbReference type="Pfam" id="PF13561">
    <property type="entry name" value="adh_short_C2"/>
    <property type="match status" value="1"/>
</dbReference>
<dbReference type="PRINTS" id="PR00080">
    <property type="entry name" value="SDRFAMILY"/>
</dbReference>
<dbReference type="SMART" id="SM00822">
    <property type="entry name" value="PKS_KR"/>
    <property type="match status" value="1"/>
</dbReference>
<comment type="caution">
    <text evidence="4">The sequence shown here is derived from an EMBL/GenBank/DDBJ whole genome shotgun (WGS) entry which is preliminary data.</text>
</comment>
<reference evidence="4 5" key="1">
    <citation type="submission" date="2017-08" db="EMBL/GenBank/DDBJ databases">
        <title>A Genome Sequence of Oceanimonas doudoroffii ATCC 27123T.</title>
        <authorList>
            <person name="Brennan M.A."/>
            <person name="Maclea K.S."/>
            <person name="Mcclelland W.D."/>
            <person name="Trachtenberg A.M."/>
        </authorList>
    </citation>
    <scope>NUCLEOTIDE SEQUENCE [LARGE SCALE GENOMIC DNA]</scope>
    <source>
        <strain evidence="4 5">ATCC 27123</strain>
    </source>
</reference>
<dbReference type="EMBL" id="NBIM01000001">
    <property type="protein sequence ID" value="OXY83188.1"/>
    <property type="molecule type" value="Genomic_DNA"/>
</dbReference>
<dbReference type="OrthoDB" id="9804774at2"/>
<evidence type="ECO:0000313" key="4">
    <source>
        <dbReference type="EMBL" id="OXY83188.1"/>
    </source>
</evidence>
<evidence type="ECO:0000313" key="5">
    <source>
        <dbReference type="Proteomes" id="UP000242757"/>
    </source>
</evidence>
<proteinExistence type="inferred from homology"/>
<accession>A0A233RIG8</accession>
<dbReference type="PRINTS" id="PR00081">
    <property type="entry name" value="GDHRDH"/>
</dbReference>
<dbReference type="AlphaFoldDB" id="A0A233RIG8"/>
<dbReference type="PANTHER" id="PTHR42760:SF115">
    <property type="entry name" value="3-OXOACYL-[ACYL-CARRIER-PROTEIN] REDUCTASE FABG"/>
    <property type="match status" value="1"/>
</dbReference>
<gene>
    <name evidence="4" type="ORF">B6S08_06740</name>
</gene>
<dbReference type="PANTHER" id="PTHR42760">
    <property type="entry name" value="SHORT-CHAIN DEHYDROGENASES/REDUCTASES FAMILY MEMBER"/>
    <property type="match status" value="1"/>
</dbReference>